<evidence type="ECO:0000256" key="8">
    <source>
        <dbReference type="ARBA" id="ARBA00023273"/>
    </source>
</evidence>
<evidence type="ECO:0000256" key="9">
    <source>
        <dbReference type="ARBA" id="ARBA00045321"/>
    </source>
</evidence>
<comment type="similarity">
    <text evidence="2">Belongs to the CFAP206 family.</text>
</comment>
<dbReference type="InterPro" id="IPR021897">
    <property type="entry name" value="FAP206"/>
</dbReference>
<name>A0ABD1E8L8_HYPHA</name>
<dbReference type="Proteomes" id="UP001566132">
    <property type="component" value="Unassembled WGS sequence"/>
</dbReference>
<accession>A0ABD1E8L8</accession>
<dbReference type="PANTHER" id="PTHR21442">
    <property type="entry name" value="CILIA- AND FLAGELLA-ASSOCIATED PROTEIN 206"/>
    <property type="match status" value="1"/>
</dbReference>
<comment type="caution">
    <text evidence="10">The sequence shown here is derived from an EMBL/GenBank/DDBJ whole genome shotgun (WGS) entry which is preliminary data.</text>
</comment>
<evidence type="ECO:0000256" key="4">
    <source>
        <dbReference type="ARBA" id="ARBA00022490"/>
    </source>
</evidence>
<comment type="subcellular location">
    <subcellularLocation>
        <location evidence="1">Cytoplasm</location>
        <location evidence="1">Cytoskeleton</location>
        <location evidence="1">Cilium axoneme</location>
    </subcellularLocation>
</comment>
<keyword evidence="5" id="KW-0970">Cilium biogenesis/degradation</keyword>
<dbReference type="EMBL" id="JBDJPC010000009">
    <property type="protein sequence ID" value="KAL1490998.1"/>
    <property type="molecule type" value="Genomic_DNA"/>
</dbReference>
<evidence type="ECO:0000313" key="11">
    <source>
        <dbReference type="Proteomes" id="UP001566132"/>
    </source>
</evidence>
<evidence type="ECO:0000256" key="3">
    <source>
        <dbReference type="ARBA" id="ARBA00021602"/>
    </source>
</evidence>
<comment type="function">
    <text evidence="9">Essential for sperm motility and is involved in the regulation of the beating frequency of motile cilia on the epithelial cells of the respiratory tract. Required for the establishment of radial spokes in sperm flagella.</text>
</comment>
<protein>
    <recommendedName>
        <fullName evidence="3">Cilia- and flagella-associated protein 206</fullName>
    </recommendedName>
</protein>
<keyword evidence="8" id="KW-0966">Cell projection</keyword>
<organism evidence="10 11">
    <name type="scientific">Hypothenemus hampei</name>
    <name type="common">Coffee berry borer</name>
    <dbReference type="NCBI Taxonomy" id="57062"/>
    <lineage>
        <taxon>Eukaryota</taxon>
        <taxon>Metazoa</taxon>
        <taxon>Ecdysozoa</taxon>
        <taxon>Arthropoda</taxon>
        <taxon>Hexapoda</taxon>
        <taxon>Insecta</taxon>
        <taxon>Pterygota</taxon>
        <taxon>Neoptera</taxon>
        <taxon>Endopterygota</taxon>
        <taxon>Coleoptera</taxon>
        <taxon>Polyphaga</taxon>
        <taxon>Cucujiformia</taxon>
        <taxon>Curculionidae</taxon>
        <taxon>Scolytinae</taxon>
        <taxon>Hypothenemus</taxon>
    </lineage>
</organism>
<dbReference type="GO" id="GO:0005930">
    <property type="term" value="C:axoneme"/>
    <property type="evidence" value="ECO:0007669"/>
    <property type="project" value="UniProtKB-SubCell"/>
</dbReference>
<evidence type="ECO:0000256" key="7">
    <source>
        <dbReference type="ARBA" id="ARBA00023212"/>
    </source>
</evidence>
<dbReference type="PANTHER" id="PTHR21442:SF0">
    <property type="entry name" value="CILIA- AND FLAGELLA-ASSOCIATED PROTEIN 206"/>
    <property type="match status" value="1"/>
</dbReference>
<keyword evidence="11" id="KW-1185">Reference proteome</keyword>
<evidence type="ECO:0000313" key="10">
    <source>
        <dbReference type="EMBL" id="KAL1490998.1"/>
    </source>
</evidence>
<reference evidence="10 11" key="1">
    <citation type="submission" date="2024-05" db="EMBL/GenBank/DDBJ databases">
        <title>Genetic variation in Jamaican populations of the coffee berry borer (Hypothenemus hampei).</title>
        <authorList>
            <person name="Errbii M."/>
            <person name="Myrie A."/>
        </authorList>
    </citation>
    <scope>NUCLEOTIDE SEQUENCE [LARGE SCALE GENOMIC DNA]</scope>
    <source>
        <strain evidence="10">JA-Hopewell-2020-01-JO</strain>
        <tissue evidence="10">Whole body</tissue>
    </source>
</reference>
<sequence length="636" mass="73844">MMTDDENACVRNIVKEIIRELAPRKIKVNKNFVTFLTKLLLINPNWGIGDDFFSQRQNVQRFVDFVIDDMLTQQNNPKIVTLKVQFYFSCNLEHMEYVIEYNKRELMRKLASLRDDILCKTSIAKSDDVELLFNKIVYYITLASGLGNPTQSKVYEEALIALKSILSEEELIEFSSMSKREKFNQLTQFVNVAAGIRLFNKDCGKGGKGIVDLPDLLGKAIEVIRDTTERTLLLIMEKVNLLTTVVDKNYVIRQTFNGYQMECVTSEDLLVKLDIQIEYVKDLLIFFRQYELLIRKILDELDDIRERGAKILIEMEKLLKIIHETVYMKIAIPVGVIFPLFEQLWAIWENFQNQGVLLSRLSMIMSNLETYSQNTYYDQTTIEALIGSNPSLTDAERLSQTADLKLISNNKNVKVVSCDAIKNYQNVKFEFLGFCCWKLIQTDGALIPGNPTMGIAIFKMKYYVFSCVEGFEEFNKDPQVYVNCVLDLMRRKPQLINFFQMRQELESVYNVEKLVESKVEIRVCEDKSMQTVVHVVDSYIEPEYKWNLWELKREALTNAKLLSSVTRSTQTDKTTCNNSVRIQTYGTRSVETQTRKDGSSNVPRPNVFLYGLRGRKDDRQFKIDLTLPLEERRNVI</sequence>
<evidence type="ECO:0000256" key="1">
    <source>
        <dbReference type="ARBA" id="ARBA00004430"/>
    </source>
</evidence>
<evidence type="ECO:0000256" key="5">
    <source>
        <dbReference type="ARBA" id="ARBA00022794"/>
    </source>
</evidence>
<dbReference type="Pfam" id="PF12018">
    <property type="entry name" value="FAP206"/>
    <property type="match status" value="1"/>
</dbReference>
<keyword evidence="6" id="KW-0969">Cilium</keyword>
<keyword evidence="4" id="KW-0963">Cytoplasm</keyword>
<proteinExistence type="inferred from homology"/>
<dbReference type="AlphaFoldDB" id="A0ABD1E8L8"/>
<keyword evidence="7" id="KW-0206">Cytoskeleton</keyword>
<evidence type="ECO:0000256" key="2">
    <source>
        <dbReference type="ARBA" id="ARBA00010500"/>
    </source>
</evidence>
<dbReference type="GO" id="GO:0030030">
    <property type="term" value="P:cell projection organization"/>
    <property type="evidence" value="ECO:0007669"/>
    <property type="project" value="UniProtKB-KW"/>
</dbReference>
<gene>
    <name evidence="10" type="ORF">ABEB36_011660</name>
</gene>
<evidence type="ECO:0000256" key="6">
    <source>
        <dbReference type="ARBA" id="ARBA00023069"/>
    </source>
</evidence>